<dbReference type="EMBL" id="CAJPWZ010000938">
    <property type="protein sequence ID" value="CAG2204121.1"/>
    <property type="molecule type" value="Genomic_DNA"/>
</dbReference>
<name>A0A8S3R7L6_MYTED</name>
<dbReference type="GO" id="GO:0016020">
    <property type="term" value="C:membrane"/>
    <property type="evidence" value="ECO:0007669"/>
    <property type="project" value="InterPro"/>
</dbReference>
<reference evidence="4" key="1">
    <citation type="submission" date="2021-03" db="EMBL/GenBank/DDBJ databases">
        <authorList>
            <person name="Bekaert M."/>
        </authorList>
    </citation>
    <scope>NUCLEOTIDE SEQUENCE</scope>
</reference>
<feature type="disulfide bond" evidence="2">
    <location>
        <begin position="41"/>
        <end position="51"/>
    </location>
</feature>
<dbReference type="InterPro" id="IPR001190">
    <property type="entry name" value="SRCR"/>
</dbReference>
<evidence type="ECO:0000256" key="1">
    <source>
        <dbReference type="ARBA" id="ARBA00023157"/>
    </source>
</evidence>
<comment type="caution">
    <text evidence="4">The sequence shown here is derived from an EMBL/GenBank/DDBJ whole genome shotgun (WGS) entry which is preliminary data.</text>
</comment>
<comment type="caution">
    <text evidence="2">Lacks conserved residue(s) required for the propagation of feature annotation.</text>
</comment>
<accession>A0A8S3R7L6</accession>
<dbReference type="SMART" id="SM00202">
    <property type="entry name" value="SR"/>
    <property type="match status" value="1"/>
</dbReference>
<dbReference type="InterPro" id="IPR036772">
    <property type="entry name" value="SRCR-like_dom_sf"/>
</dbReference>
<sequence>MLSLFSPKGYCYFICFPSSGKSLGIGVDDGTGTIWVHTVYCNGNERRLVDCRINFNKFDGGINFYKFDGSRSYCRHNRDVGIECFSAYEGHVRIKSSGGLEIFHDNEWGAVCKEDFDDTDASVACRQLGYRYAAIFPLRKHVSMSPLTLSIF</sequence>
<dbReference type="SUPFAM" id="SSF56487">
    <property type="entry name" value="SRCR-like"/>
    <property type="match status" value="2"/>
</dbReference>
<dbReference type="AlphaFoldDB" id="A0A8S3R7L6"/>
<dbReference type="PROSITE" id="PS00420">
    <property type="entry name" value="SRCR_1"/>
    <property type="match status" value="1"/>
</dbReference>
<keyword evidence="5" id="KW-1185">Reference proteome</keyword>
<protein>
    <recommendedName>
        <fullName evidence="3">SRCR domain-containing protein</fullName>
    </recommendedName>
</protein>
<dbReference type="PANTHER" id="PTHR48071:SF28">
    <property type="entry name" value="SRCR DOMAIN-CONTAINING PROTEIN"/>
    <property type="match status" value="1"/>
</dbReference>
<evidence type="ECO:0000313" key="4">
    <source>
        <dbReference type="EMBL" id="CAG2204121.1"/>
    </source>
</evidence>
<dbReference type="PANTHER" id="PTHR48071">
    <property type="entry name" value="SRCR DOMAIN-CONTAINING PROTEIN"/>
    <property type="match status" value="1"/>
</dbReference>
<proteinExistence type="predicted"/>
<organism evidence="4 5">
    <name type="scientific">Mytilus edulis</name>
    <name type="common">Blue mussel</name>
    <dbReference type="NCBI Taxonomy" id="6550"/>
    <lineage>
        <taxon>Eukaryota</taxon>
        <taxon>Metazoa</taxon>
        <taxon>Spiralia</taxon>
        <taxon>Lophotrochozoa</taxon>
        <taxon>Mollusca</taxon>
        <taxon>Bivalvia</taxon>
        <taxon>Autobranchia</taxon>
        <taxon>Pteriomorphia</taxon>
        <taxon>Mytilida</taxon>
        <taxon>Mytiloidea</taxon>
        <taxon>Mytilidae</taxon>
        <taxon>Mytilinae</taxon>
        <taxon>Mytilus</taxon>
    </lineage>
</organism>
<evidence type="ECO:0000259" key="3">
    <source>
        <dbReference type="PROSITE" id="PS50287"/>
    </source>
</evidence>
<dbReference type="PROSITE" id="PS50287">
    <property type="entry name" value="SRCR_2"/>
    <property type="match status" value="2"/>
</dbReference>
<gene>
    <name evidence="4" type="ORF">MEDL_18588</name>
</gene>
<evidence type="ECO:0000313" key="5">
    <source>
        <dbReference type="Proteomes" id="UP000683360"/>
    </source>
</evidence>
<dbReference type="Proteomes" id="UP000683360">
    <property type="component" value="Unassembled WGS sequence"/>
</dbReference>
<feature type="domain" description="SRCR" evidence="3">
    <location>
        <begin position="85"/>
        <end position="129"/>
    </location>
</feature>
<dbReference type="OrthoDB" id="6286334at2759"/>
<evidence type="ECO:0000256" key="2">
    <source>
        <dbReference type="PROSITE-ProRule" id="PRU00196"/>
    </source>
</evidence>
<keyword evidence="1 2" id="KW-1015">Disulfide bond</keyword>
<dbReference type="Pfam" id="PF00530">
    <property type="entry name" value="SRCR"/>
    <property type="match status" value="1"/>
</dbReference>
<dbReference type="Gene3D" id="3.10.250.10">
    <property type="entry name" value="SRCR-like domain"/>
    <property type="match status" value="2"/>
</dbReference>
<feature type="domain" description="SRCR" evidence="3">
    <location>
        <begin position="21"/>
        <end position="85"/>
    </location>
</feature>